<accession>A0A8T8HWG1</accession>
<gene>
    <name evidence="2" type="ORF">J7S33_28730</name>
    <name evidence="1" type="ORF">JOE68_005516</name>
</gene>
<reference evidence="2" key="2">
    <citation type="submission" date="2021-04" db="EMBL/GenBank/DDBJ databases">
        <title>Saccharothrix algeriensis WGS.</title>
        <authorList>
            <person name="Stuskova K."/>
            <person name="Hakalova E."/>
            <person name="Tebbal A.B."/>
            <person name="Eichmeier A."/>
        </authorList>
    </citation>
    <scope>NUCLEOTIDE SEQUENCE</scope>
    <source>
        <strain evidence="2">NRRL B-24137</strain>
    </source>
</reference>
<evidence type="ECO:0000313" key="1">
    <source>
        <dbReference type="EMBL" id="MBM7814651.1"/>
    </source>
</evidence>
<dbReference type="Proteomes" id="UP001195724">
    <property type="component" value="Unassembled WGS sequence"/>
</dbReference>
<evidence type="ECO:0000313" key="3">
    <source>
        <dbReference type="Proteomes" id="UP000671828"/>
    </source>
</evidence>
<dbReference type="RefSeq" id="WP_204845271.1">
    <property type="nucleotide sequence ID" value="NZ_JAFBCL010000001.1"/>
</dbReference>
<evidence type="ECO:0000313" key="2">
    <source>
        <dbReference type="EMBL" id="QTR02943.1"/>
    </source>
</evidence>
<protein>
    <submittedName>
        <fullName evidence="2">Uncharacterized protein</fullName>
    </submittedName>
</protein>
<sequence>MALPYGPDDDHAANRFVNLALRNRDAEEWRLLASDAYVEQTDRVLQGMLDRIAADRAHRGAEREAARARLAEGEITRVEYERAVAESGERARKTSHFEALVRERHRLIAAQVRRLRGEDVRDELMSLVVALGEAIGAHRAAVLGGGGGATAADRALWERLTALDVPGPTGRTSLEALVGQRSAQQDGHGRVLAGIVLDLAGDAPSVARADLLDVWKKEVARTLTAEERAEFAARGKGSLVTDKLRKAMGLLERRGLVARSGPQGDQRVDLLDRAGLVALAEAPERPADGEHPADG</sequence>
<proteinExistence type="predicted"/>
<dbReference type="EMBL" id="CP072788">
    <property type="protein sequence ID" value="QTR02943.1"/>
    <property type="molecule type" value="Genomic_DNA"/>
</dbReference>
<organism evidence="2 3">
    <name type="scientific">Saccharothrix algeriensis</name>
    <dbReference type="NCBI Taxonomy" id="173560"/>
    <lineage>
        <taxon>Bacteria</taxon>
        <taxon>Bacillati</taxon>
        <taxon>Actinomycetota</taxon>
        <taxon>Actinomycetes</taxon>
        <taxon>Pseudonocardiales</taxon>
        <taxon>Pseudonocardiaceae</taxon>
        <taxon>Saccharothrix</taxon>
    </lineage>
</organism>
<keyword evidence="4" id="KW-1185">Reference proteome</keyword>
<evidence type="ECO:0000313" key="4">
    <source>
        <dbReference type="Proteomes" id="UP001195724"/>
    </source>
</evidence>
<reference evidence="1 4" key="1">
    <citation type="submission" date="2021-01" db="EMBL/GenBank/DDBJ databases">
        <title>Sequencing the genomes of 1000 actinobacteria strains.</title>
        <authorList>
            <person name="Klenk H.-P."/>
        </authorList>
    </citation>
    <scope>NUCLEOTIDE SEQUENCE [LARGE SCALE GENOMIC DNA]</scope>
    <source>
        <strain evidence="1 4">DSM 44581</strain>
    </source>
</reference>
<name>A0A8T8HWG1_9PSEU</name>
<dbReference type="EMBL" id="JAFBCL010000001">
    <property type="protein sequence ID" value="MBM7814651.1"/>
    <property type="molecule type" value="Genomic_DNA"/>
</dbReference>
<dbReference type="Proteomes" id="UP000671828">
    <property type="component" value="Chromosome"/>
</dbReference>
<dbReference type="AlphaFoldDB" id="A0A8T8HWG1"/>